<feature type="compositionally biased region" description="Polar residues" evidence="1">
    <location>
        <begin position="46"/>
        <end position="69"/>
    </location>
</feature>
<dbReference type="Proteomes" id="UP001163823">
    <property type="component" value="Chromosome 12"/>
</dbReference>
<name>A0AAD7KXF9_QUISA</name>
<feature type="compositionally biased region" description="Basic and acidic residues" evidence="1">
    <location>
        <begin position="18"/>
        <end position="30"/>
    </location>
</feature>
<reference evidence="2" key="1">
    <citation type="journal article" date="2023" name="Science">
        <title>Elucidation of the pathway for biosynthesis of saponin adjuvants from the soapbark tree.</title>
        <authorList>
            <person name="Reed J."/>
            <person name="Orme A."/>
            <person name="El-Demerdash A."/>
            <person name="Owen C."/>
            <person name="Martin L.B.B."/>
            <person name="Misra R.C."/>
            <person name="Kikuchi S."/>
            <person name="Rejzek M."/>
            <person name="Martin A.C."/>
            <person name="Harkess A."/>
            <person name="Leebens-Mack J."/>
            <person name="Louveau T."/>
            <person name="Stephenson M.J."/>
            <person name="Osbourn A."/>
        </authorList>
    </citation>
    <scope>NUCLEOTIDE SEQUENCE</scope>
    <source>
        <strain evidence="2">S10</strain>
    </source>
</reference>
<keyword evidence="3" id="KW-1185">Reference proteome</keyword>
<comment type="caution">
    <text evidence="2">The sequence shown here is derived from an EMBL/GenBank/DDBJ whole genome shotgun (WGS) entry which is preliminary data.</text>
</comment>
<organism evidence="2 3">
    <name type="scientific">Quillaja saponaria</name>
    <name type="common">Soap bark tree</name>
    <dbReference type="NCBI Taxonomy" id="32244"/>
    <lineage>
        <taxon>Eukaryota</taxon>
        <taxon>Viridiplantae</taxon>
        <taxon>Streptophyta</taxon>
        <taxon>Embryophyta</taxon>
        <taxon>Tracheophyta</taxon>
        <taxon>Spermatophyta</taxon>
        <taxon>Magnoliopsida</taxon>
        <taxon>eudicotyledons</taxon>
        <taxon>Gunneridae</taxon>
        <taxon>Pentapetalae</taxon>
        <taxon>rosids</taxon>
        <taxon>fabids</taxon>
        <taxon>Fabales</taxon>
        <taxon>Quillajaceae</taxon>
        <taxon>Quillaja</taxon>
    </lineage>
</organism>
<sequence length="104" mass="10311">MKGSKRLCFCIPTRKGKNKENGNGEAEKSPGQKPSNLKSGPRKKSVGNTSTPGDNNVGGNYNGATNTASTTDAGMAVSVVTAAHMSSVLDGSEGGGSSHGGDGG</sequence>
<dbReference type="EMBL" id="JARAOO010000012">
    <property type="protein sequence ID" value="KAJ7947586.1"/>
    <property type="molecule type" value="Genomic_DNA"/>
</dbReference>
<proteinExistence type="predicted"/>
<gene>
    <name evidence="2" type="ORF">O6P43_028178</name>
</gene>
<feature type="region of interest" description="Disordered" evidence="1">
    <location>
        <begin position="1"/>
        <end position="69"/>
    </location>
</feature>
<accession>A0AAD7KXF9</accession>
<evidence type="ECO:0000256" key="1">
    <source>
        <dbReference type="SAM" id="MobiDB-lite"/>
    </source>
</evidence>
<dbReference type="AlphaFoldDB" id="A0AAD7KXF9"/>
<protein>
    <submittedName>
        <fullName evidence="2">Uncharacterized protein</fullName>
    </submittedName>
</protein>
<evidence type="ECO:0000313" key="2">
    <source>
        <dbReference type="EMBL" id="KAJ7947586.1"/>
    </source>
</evidence>
<evidence type="ECO:0000313" key="3">
    <source>
        <dbReference type="Proteomes" id="UP001163823"/>
    </source>
</evidence>
<dbReference type="KEGG" id="qsa:O6P43_028178"/>